<gene>
    <name evidence="3" type="ordered locus">RER_pREC1-00930</name>
</gene>
<keyword evidence="2" id="KW-0472">Membrane</keyword>
<dbReference type="HOGENOM" id="CLU_677703_0_0_11"/>
<feature type="transmembrane region" description="Helical" evidence="2">
    <location>
        <begin position="162"/>
        <end position="188"/>
    </location>
</feature>
<evidence type="ECO:0000256" key="2">
    <source>
        <dbReference type="SAM" id="Phobius"/>
    </source>
</evidence>
<dbReference type="eggNOG" id="ENOG5032GBD">
    <property type="taxonomic scope" value="Bacteria"/>
</dbReference>
<evidence type="ECO:0000313" key="3">
    <source>
        <dbReference type="EMBL" id="BAE46334.1"/>
    </source>
</evidence>
<accession>Q3L8X9</accession>
<organism evidence="3 4">
    <name type="scientific">Rhodococcus erythropolis (strain PR4 / NBRC 100887)</name>
    <dbReference type="NCBI Taxonomy" id="234621"/>
    <lineage>
        <taxon>Bacteria</taxon>
        <taxon>Bacillati</taxon>
        <taxon>Actinomycetota</taxon>
        <taxon>Actinomycetes</taxon>
        <taxon>Mycobacteriales</taxon>
        <taxon>Nocardiaceae</taxon>
        <taxon>Rhodococcus</taxon>
        <taxon>Rhodococcus erythropolis group</taxon>
    </lineage>
</organism>
<keyword evidence="2" id="KW-1133">Transmembrane helix</keyword>
<feature type="compositionally biased region" description="Basic and acidic residues" evidence="1">
    <location>
        <begin position="119"/>
        <end position="134"/>
    </location>
</feature>
<dbReference type="Proteomes" id="UP000002204">
    <property type="component" value="Plasmid pREC1"/>
</dbReference>
<name>Q3L8X9_RHOE4</name>
<sequence length="406" mass="44428">MDEWIESAGTELADAHNREERSVELVQQCLTQGILLDQLPKKWQLNRDLLPAATARKLKARTAAGIANPVHAYGASVIATYDARQMRDFATRDVTERKSVIVTNPIDDRRELTPSQEQALRDELPYGDAGKREAPSTLPAKALRQFEIKQLHGDSGPQPTHILALLATFFIALSFGAPAAIGVFALFLGLTVAAEGRYLVSTSLMSADWAALEMATVQAPRPLEGTREYQLAQLAVALSKAITSTHAWKSSFLDMHRVQLDPEAEATQIIEHATRISALRTQAGARPAGDSDAAYRAQQQYDSNSRILDTVEQSLVNRVAALYRYAAELHTLDNEYAVLQTLKRNIQLTPELEELVRQTGVDAMATANVESLTSEIEDLNAAIQAQVSVLSGDLNALKLYGTDATL</sequence>
<protein>
    <submittedName>
        <fullName evidence="3">Uncharacterized protein</fullName>
    </submittedName>
</protein>
<dbReference type="PATRIC" id="fig|234621.6.peg.103"/>
<dbReference type="AlphaFoldDB" id="Q3L8X9"/>
<evidence type="ECO:0000256" key="1">
    <source>
        <dbReference type="SAM" id="MobiDB-lite"/>
    </source>
</evidence>
<dbReference type="EMBL" id="AP008932">
    <property type="protein sequence ID" value="BAE46334.1"/>
    <property type="molecule type" value="Genomic_DNA"/>
</dbReference>
<geneLocation type="plasmid" evidence="3 4">
    <name>pREC1</name>
</geneLocation>
<proteinExistence type="predicted"/>
<feature type="region of interest" description="Disordered" evidence="1">
    <location>
        <begin position="111"/>
        <end position="134"/>
    </location>
</feature>
<evidence type="ECO:0000313" key="4">
    <source>
        <dbReference type="Proteomes" id="UP000002204"/>
    </source>
</evidence>
<keyword evidence="2" id="KW-0812">Transmembrane</keyword>
<dbReference type="KEGG" id="rer:RER_pREC1-00930"/>
<keyword evidence="3" id="KW-0614">Plasmid</keyword>
<reference evidence="4" key="1">
    <citation type="submission" date="2005-03" db="EMBL/GenBank/DDBJ databases">
        <title>Comparison of the complete genome sequences of Rhodococcus erythropolis PR4 and Rhodococcus opacus B4.</title>
        <authorList>
            <person name="Takarada H."/>
            <person name="Sekine M."/>
            <person name="Hosoyama A."/>
            <person name="Yamada R."/>
            <person name="Fujisawa T."/>
            <person name="Omata S."/>
            <person name="Shimizu A."/>
            <person name="Tsukatani N."/>
            <person name="Tanikawa S."/>
            <person name="Fujita N."/>
            <person name="Harayama S."/>
        </authorList>
    </citation>
    <scope>NUCLEOTIDE SEQUENCE [LARGE SCALE GENOMIC DNA]</scope>
    <source>
        <strain evidence="4">PR4 / NBRC 100887</strain>
        <plasmid evidence="4">pREC1</plasmid>
    </source>
</reference>
<reference evidence="3 4" key="2">
    <citation type="journal article" date="2006" name="Environ. Microbiol.">
        <title>Sequence analysis of three plasmids harboured in Rhodococcus erythropolis strain PR4.</title>
        <authorList>
            <person name="Sekine M."/>
            <person name="Tanikawa S."/>
            <person name="Omata S."/>
            <person name="Saito M."/>
            <person name="Fujisawa T."/>
            <person name="Tsukatani N."/>
            <person name="Tajima T."/>
            <person name="Sekigawa T."/>
            <person name="Kosugi H."/>
            <person name="Matsuo Y."/>
            <person name="Nishiko R."/>
            <person name="Imamura K."/>
            <person name="Ito M."/>
            <person name="Narita H."/>
            <person name="Tago S."/>
            <person name="Fujita N."/>
            <person name="Harayama S."/>
        </authorList>
    </citation>
    <scope>NUCLEOTIDE SEQUENCE [LARGE SCALE GENOMIC DNA]</scope>
    <source>
        <strain evidence="4">PR4 / NBRC 100887</strain>
        <plasmid evidence="3 4">pREC1</plasmid>
    </source>
</reference>
<dbReference type="RefSeq" id="WP_011331238.1">
    <property type="nucleotide sequence ID" value="NC_007486.1"/>
</dbReference>